<evidence type="ECO:0000256" key="9">
    <source>
        <dbReference type="ARBA" id="ARBA00023136"/>
    </source>
</evidence>
<evidence type="ECO:0000313" key="15">
    <source>
        <dbReference type="Proteomes" id="UP000242792"/>
    </source>
</evidence>
<proteinExistence type="inferred from homology"/>
<evidence type="ECO:0000256" key="11">
    <source>
        <dbReference type="SAM" id="MobiDB-lite"/>
    </source>
</evidence>
<dbReference type="OrthoDB" id="9816005at2"/>
<feature type="compositionally biased region" description="Low complexity" evidence="11">
    <location>
        <begin position="95"/>
        <end position="120"/>
    </location>
</feature>
<comment type="function">
    <text evidence="10">Part of the twin-arginine translocation (Tat) system that transports large folded proteins containing a characteristic twin-arginine motif in their signal peptide across membranes. Together with TatC, TatB is part of a receptor directly interacting with Tat signal peptides. TatB may form an oligomeric binding site that transiently accommodates folded Tat precursor proteins before their translocation.</text>
</comment>
<sequence>MIDIGISKLALIGAVALVVIGPEKLPRVARTVGTLLGKAQRYVADVKAEVNRSMELDELKKMKESMESAARDVEQSVQSTTSSLEKDWRDATDFESAYSSSDSSTSASDYSSYESSSRSAVTPAYKHPGKNFRLKRTAVPRWYKARSGLRTHVQSGAARVARFRPKR</sequence>
<keyword evidence="5 10" id="KW-0812">Transmembrane</keyword>
<feature type="compositionally biased region" description="Basic and acidic residues" evidence="11">
    <location>
        <begin position="63"/>
        <end position="74"/>
    </location>
</feature>
<dbReference type="RefSeq" id="WP_054067360.1">
    <property type="nucleotide sequence ID" value="NZ_CATYED010000007.1"/>
</dbReference>
<dbReference type="PANTHER" id="PTHR33162">
    <property type="entry name" value="SEC-INDEPENDENT PROTEIN TRANSLOCASE PROTEIN TATA, CHLOROPLASTIC"/>
    <property type="match status" value="1"/>
</dbReference>
<keyword evidence="2 10" id="KW-0813">Transport</keyword>
<evidence type="ECO:0000313" key="14">
    <source>
        <dbReference type="Proteomes" id="UP000053300"/>
    </source>
</evidence>
<keyword evidence="4" id="KW-0997">Cell inner membrane</keyword>
<dbReference type="Proteomes" id="UP000053300">
    <property type="component" value="Unassembled WGS sequence"/>
</dbReference>
<dbReference type="Proteomes" id="UP000242792">
    <property type="component" value="Chromosome"/>
</dbReference>
<dbReference type="GO" id="GO:0008320">
    <property type="term" value="F:protein transmembrane transporter activity"/>
    <property type="evidence" value="ECO:0007669"/>
    <property type="project" value="UniProtKB-UniRule"/>
</dbReference>
<name>A0A0W7YZT3_9BURK</name>
<comment type="subcellular location">
    <subcellularLocation>
        <location evidence="10">Cell membrane</location>
        <topology evidence="10">Single-pass membrane protein</topology>
    </subcellularLocation>
    <subcellularLocation>
        <location evidence="1">Membrane</location>
        <topology evidence="1">Single-pass membrane protein</topology>
    </subcellularLocation>
</comment>
<evidence type="ECO:0000256" key="4">
    <source>
        <dbReference type="ARBA" id="ARBA00022519"/>
    </source>
</evidence>
<evidence type="ECO:0000256" key="8">
    <source>
        <dbReference type="ARBA" id="ARBA00023010"/>
    </source>
</evidence>
<accession>A0A1V0BE45</accession>
<gene>
    <name evidence="10 13" type="primary">tatB</name>
    <name evidence="13" type="ORF">AS359_03905</name>
    <name evidence="12" type="ORF">B5M06_07930</name>
</gene>
<keyword evidence="6 10" id="KW-0653">Protein transport</keyword>
<evidence type="ECO:0000256" key="1">
    <source>
        <dbReference type="ARBA" id="ARBA00004167"/>
    </source>
</evidence>
<dbReference type="AlphaFoldDB" id="A0A0W7YZT3"/>
<organism evidence="13 14">
    <name type="scientific">Comamonas kerstersii</name>
    <dbReference type="NCBI Taxonomy" id="225992"/>
    <lineage>
        <taxon>Bacteria</taxon>
        <taxon>Pseudomonadati</taxon>
        <taxon>Pseudomonadota</taxon>
        <taxon>Betaproteobacteria</taxon>
        <taxon>Burkholderiales</taxon>
        <taxon>Comamonadaceae</taxon>
        <taxon>Comamonas</taxon>
    </lineage>
</organism>
<evidence type="ECO:0000256" key="2">
    <source>
        <dbReference type="ARBA" id="ARBA00022448"/>
    </source>
</evidence>
<dbReference type="PANTHER" id="PTHR33162:SF1">
    <property type="entry name" value="SEC-INDEPENDENT PROTEIN TRANSLOCASE PROTEIN TATA, CHLOROPLASTIC"/>
    <property type="match status" value="1"/>
</dbReference>
<feature type="region of interest" description="Disordered" evidence="11">
    <location>
        <begin position="63"/>
        <end position="129"/>
    </location>
</feature>
<dbReference type="InterPro" id="IPR018448">
    <property type="entry name" value="TatB"/>
</dbReference>
<comment type="subunit">
    <text evidence="10">The Tat system comprises two distinct complexes: a TatABC complex, containing multiple copies of TatA, TatB and TatC subunits, and a separate TatA complex, containing only TatA subunits. Substrates initially bind to the TatABC complex, which probably triggers association of the separate TatA complex to form the active translocon.</text>
</comment>
<keyword evidence="7 10" id="KW-1133">Transmembrane helix</keyword>
<reference evidence="13 14" key="1">
    <citation type="submission" date="2015-12" db="EMBL/GenBank/DDBJ databases">
        <title>Complete genome sequence of a multi-drug resistant strain Acidovorax sp. 12322-1.</title>
        <authorList>
            <person name="Ming D."/>
            <person name="Wang M."/>
            <person name="Hu S."/>
            <person name="Zhou Y."/>
            <person name="Jiang T."/>
        </authorList>
    </citation>
    <scope>NUCLEOTIDE SEQUENCE [LARGE SCALE GENOMIC DNA]</scope>
    <source>
        <strain evidence="13 14">12322-1</strain>
    </source>
</reference>
<keyword evidence="8 10" id="KW-0811">Translocation</keyword>
<accession>A0A0W7YZT3</accession>
<dbReference type="GO" id="GO:0033281">
    <property type="term" value="C:TAT protein transport complex"/>
    <property type="evidence" value="ECO:0007669"/>
    <property type="project" value="UniProtKB-UniRule"/>
</dbReference>
<dbReference type="HAMAP" id="MF_00237">
    <property type="entry name" value="TatB"/>
    <property type="match status" value="1"/>
</dbReference>
<keyword evidence="14" id="KW-1185">Reference proteome</keyword>
<evidence type="ECO:0000256" key="10">
    <source>
        <dbReference type="HAMAP-Rule" id="MF_00237"/>
    </source>
</evidence>
<dbReference type="GeneID" id="83039249"/>
<evidence type="ECO:0000313" key="12">
    <source>
        <dbReference type="EMBL" id="AQZ98199.1"/>
    </source>
</evidence>
<comment type="similarity">
    <text evidence="10">Belongs to the TatB family.</text>
</comment>
<dbReference type="Gene3D" id="1.20.5.3310">
    <property type="match status" value="1"/>
</dbReference>
<dbReference type="GO" id="GO:0043953">
    <property type="term" value="P:protein transport by the Tat complex"/>
    <property type="evidence" value="ECO:0007669"/>
    <property type="project" value="UniProtKB-UniRule"/>
</dbReference>
<keyword evidence="3 10" id="KW-1003">Cell membrane</keyword>
<keyword evidence="9 10" id="KW-0472">Membrane</keyword>
<evidence type="ECO:0000256" key="7">
    <source>
        <dbReference type="ARBA" id="ARBA00022989"/>
    </source>
</evidence>
<evidence type="ECO:0000256" key="3">
    <source>
        <dbReference type="ARBA" id="ARBA00022475"/>
    </source>
</evidence>
<accession>A0A1V3TML4</accession>
<dbReference type="EMBL" id="CP020121">
    <property type="protein sequence ID" value="AQZ98199.1"/>
    <property type="molecule type" value="Genomic_DNA"/>
</dbReference>
<reference evidence="12 15" key="2">
    <citation type="submission" date="2017-03" db="EMBL/GenBank/DDBJ databases">
        <title>Rapid Whole Genome Sequencing of Comamonas kerstersii Causing Continuous ambulatory Peritoneal Dialysis-Associated Peritonitis.</title>
        <authorList>
            <person name="Zheng B."/>
        </authorList>
    </citation>
    <scope>NUCLEOTIDE SEQUENCE [LARGE SCALE GENOMIC DNA]</scope>
    <source>
        <strain evidence="12 15">8943</strain>
    </source>
</reference>
<dbReference type="STRING" id="225992.B5M06_07930"/>
<dbReference type="NCBIfam" id="TIGR01410">
    <property type="entry name" value="tatB"/>
    <property type="match status" value="1"/>
</dbReference>
<dbReference type="Pfam" id="PF02416">
    <property type="entry name" value="TatA_B_E"/>
    <property type="match status" value="1"/>
</dbReference>
<dbReference type="EMBL" id="LPXH01000027">
    <property type="protein sequence ID" value="KUF40663.1"/>
    <property type="molecule type" value="Genomic_DNA"/>
</dbReference>
<evidence type="ECO:0000256" key="6">
    <source>
        <dbReference type="ARBA" id="ARBA00022927"/>
    </source>
</evidence>
<protein>
    <recommendedName>
        <fullName evidence="10">Sec-independent protein translocase protein TatB</fullName>
    </recommendedName>
</protein>
<dbReference type="PRINTS" id="PR01506">
    <property type="entry name" value="TATBPROTEIN"/>
</dbReference>
<dbReference type="InterPro" id="IPR003369">
    <property type="entry name" value="TatA/B/E"/>
</dbReference>
<evidence type="ECO:0000313" key="13">
    <source>
        <dbReference type="EMBL" id="KUF40663.1"/>
    </source>
</evidence>
<dbReference type="KEGG" id="cke:B5M06_07930"/>
<evidence type="ECO:0000256" key="5">
    <source>
        <dbReference type="ARBA" id="ARBA00022692"/>
    </source>
</evidence>